<evidence type="ECO:0000313" key="2">
    <source>
        <dbReference type="Proteomes" id="UP000790377"/>
    </source>
</evidence>
<evidence type="ECO:0000313" key="1">
    <source>
        <dbReference type="EMBL" id="KAH7907225.1"/>
    </source>
</evidence>
<dbReference type="Proteomes" id="UP000790377">
    <property type="component" value="Unassembled WGS sequence"/>
</dbReference>
<sequence>MFYAGACNGMPVRAIFQVFGVTRSQAQAISQITPTTITMFSRLTIFKINTPTGFKFARLGCLLTVFHAPAQNPWIPGLKLLDFRISSASPNCYSRVQQQTSIVGRGTVLRFSQVRLRDDDCDANTTSAPCTSHASERWKTGWQHFSSSSIPTYFELEFLRRRQDSHGILPGQTIDPAQRYNGQFDGSPIRLGKFLRWQAGNTDVEYLAQYYPPLFCPACADSRRAMAREKERDRIYEYEPHWFRKHKLKPATAPHAYSATSSLLHGASIVGIGASSLCWRSYTNFKLTVANQRDSLDPEGEELDC</sequence>
<comment type="caution">
    <text evidence="1">The sequence shown here is derived from an EMBL/GenBank/DDBJ whole genome shotgun (WGS) entry which is preliminary data.</text>
</comment>
<dbReference type="EMBL" id="MU267925">
    <property type="protein sequence ID" value="KAH7907225.1"/>
    <property type="molecule type" value="Genomic_DNA"/>
</dbReference>
<protein>
    <submittedName>
        <fullName evidence="1">Uncharacterized protein</fullName>
    </submittedName>
</protein>
<proteinExistence type="predicted"/>
<gene>
    <name evidence="1" type="ORF">BJ138DRAFT_1104486</name>
</gene>
<reference evidence="1" key="1">
    <citation type="journal article" date="2021" name="New Phytol.">
        <title>Evolutionary innovations through gain and loss of genes in the ectomycorrhizal Boletales.</title>
        <authorList>
            <person name="Wu G."/>
            <person name="Miyauchi S."/>
            <person name="Morin E."/>
            <person name="Kuo A."/>
            <person name="Drula E."/>
            <person name="Varga T."/>
            <person name="Kohler A."/>
            <person name="Feng B."/>
            <person name="Cao Y."/>
            <person name="Lipzen A."/>
            <person name="Daum C."/>
            <person name="Hundley H."/>
            <person name="Pangilinan J."/>
            <person name="Johnson J."/>
            <person name="Barry K."/>
            <person name="LaButti K."/>
            <person name="Ng V."/>
            <person name="Ahrendt S."/>
            <person name="Min B."/>
            <person name="Choi I.G."/>
            <person name="Park H."/>
            <person name="Plett J.M."/>
            <person name="Magnuson J."/>
            <person name="Spatafora J.W."/>
            <person name="Nagy L.G."/>
            <person name="Henrissat B."/>
            <person name="Grigoriev I.V."/>
            <person name="Yang Z.L."/>
            <person name="Xu J."/>
            <person name="Martin F.M."/>
        </authorList>
    </citation>
    <scope>NUCLEOTIDE SEQUENCE</scope>
    <source>
        <strain evidence="1">ATCC 28755</strain>
    </source>
</reference>
<keyword evidence="2" id="KW-1185">Reference proteome</keyword>
<accession>A0ACB8A118</accession>
<name>A0ACB8A118_9AGAM</name>
<organism evidence="1 2">
    <name type="scientific">Hygrophoropsis aurantiaca</name>
    <dbReference type="NCBI Taxonomy" id="72124"/>
    <lineage>
        <taxon>Eukaryota</taxon>
        <taxon>Fungi</taxon>
        <taxon>Dikarya</taxon>
        <taxon>Basidiomycota</taxon>
        <taxon>Agaricomycotina</taxon>
        <taxon>Agaricomycetes</taxon>
        <taxon>Agaricomycetidae</taxon>
        <taxon>Boletales</taxon>
        <taxon>Coniophorineae</taxon>
        <taxon>Hygrophoropsidaceae</taxon>
        <taxon>Hygrophoropsis</taxon>
    </lineage>
</organism>